<feature type="domain" description="EF-hand" evidence="7">
    <location>
        <begin position="123"/>
        <end position="158"/>
    </location>
</feature>
<name>A0A2K3D6K7_CHLRE</name>
<feature type="region of interest" description="Disordered" evidence="6">
    <location>
        <begin position="1360"/>
        <end position="1434"/>
    </location>
</feature>
<feature type="region of interest" description="Disordered" evidence="6">
    <location>
        <begin position="1"/>
        <end position="49"/>
    </location>
</feature>
<feature type="compositionally biased region" description="Low complexity" evidence="6">
    <location>
        <begin position="1540"/>
        <end position="1555"/>
    </location>
</feature>
<dbReference type="GeneID" id="66055760"/>
<feature type="compositionally biased region" description="Low complexity" evidence="6">
    <location>
        <begin position="570"/>
        <end position="588"/>
    </location>
</feature>
<dbReference type="SUPFAM" id="SSF47473">
    <property type="entry name" value="EF-hand"/>
    <property type="match status" value="1"/>
</dbReference>
<dbReference type="InParanoid" id="A0A2K3D6K7"/>
<feature type="region of interest" description="Disordered" evidence="6">
    <location>
        <begin position="236"/>
        <end position="257"/>
    </location>
</feature>
<feature type="domain" description="EF-hand" evidence="7">
    <location>
        <begin position="87"/>
        <end position="122"/>
    </location>
</feature>
<keyword evidence="4" id="KW-0677">Repeat</keyword>
<keyword evidence="9" id="KW-1185">Reference proteome</keyword>
<dbReference type="PROSITE" id="PS00018">
    <property type="entry name" value="EF_HAND_1"/>
    <property type="match status" value="2"/>
</dbReference>
<feature type="region of interest" description="Disordered" evidence="6">
    <location>
        <begin position="1129"/>
        <end position="1152"/>
    </location>
</feature>
<feature type="compositionally biased region" description="Polar residues" evidence="6">
    <location>
        <begin position="1642"/>
        <end position="1651"/>
    </location>
</feature>
<evidence type="ECO:0000256" key="2">
    <source>
        <dbReference type="ARBA" id="ARBA00022490"/>
    </source>
</evidence>
<proteinExistence type="predicted"/>
<comment type="subcellular location">
    <subcellularLocation>
        <location evidence="1">Cytoplasm</location>
    </subcellularLocation>
</comment>
<dbReference type="RefSeq" id="XP_042919112.1">
    <property type="nucleotide sequence ID" value="XM_043068860.1"/>
</dbReference>
<feature type="compositionally biased region" description="Basic and acidic residues" evidence="6">
    <location>
        <begin position="396"/>
        <end position="409"/>
    </location>
</feature>
<feature type="region of interest" description="Disordered" evidence="6">
    <location>
        <begin position="570"/>
        <end position="705"/>
    </location>
</feature>
<dbReference type="GO" id="GO:0005737">
    <property type="term" value="C:cytoplasm"/>
    <property type="evidence" value="ECO:0007669"/>
    <property type="project" value="UniProtKB-SubCell"/>
</dbReference>
<reference evidence="8 9" key="1">
    <citation type="journal article" date="2007" name="Science">
        <title>The Chlamydomonas genome reveals the evolution of key animal and plant functions.</title>
        <authorList>
            <person name="Merchant S.S."/>
            <person name="Prochnik S.E."/>
            <person name="Vallon O."/>
            <person name="Harris E.H."/>
            <person name="Karpowicz S.J."/>
            <person name="Witman G.B."/>
            <person name="Terry A."/>
            <person name="Salamov A."/>
            <person name="Fritz-Laylin L.K."/>
            <person name="Marechal-Drouard L."/>
            <person name="Marshall W.F."/>
            <person name="Qu L.H."/>
            <person name="Nelson D.R."/>
            <person name="Sanderfoot A.A."/>
            <person name="Spalding M.H."/>
            <person name="Kapitonov V.V."/>
            <person name="Ren Q."/>
            <person name="Ferris P."/>
            <person name="Lindquist E."/>
            <person name="Shapiro H."/>
            <person name="Lucas S.M."/>
            <person name="Grimwood J."/>
            <person name="Schmutz J."/>
            <person name="Cardol P."/>
            <person name="Cerutti H."/>
            <person name="Chanfreau G."/>
            <person name="Chen C.L."/>
            <person name="Cognat V."/>
            <person name="Croft M.T."/>
            <person name="Dent R."/>
            <person name="Dutcher S."/>
            <person name="Fernandez E."/>
            <person name="Fukuzawa H."/>
            <person name="Gonzalez-Ballester D."/>
            <person name="Gonzalez-Halphen D."/>
            <person name="Hallmann A."/>
            <person name="Hanikenne M."/>
            <person name="Hippler M."/>
            <person name="Inwood W."/>
            <person name="Jabbari K."/>
            <person name="Kalanon M."/>
            <person name="Kuras R."/>
            <person name="Lefebvre P.A."/>
            <person name="Lemaire S.D."/>
            <person name="Lobanov A.V."/>
            <person name="Lohr M."/>
            <person name="Manuell A."/>
            <person name="Meier I."/>
            <person name="Mets L."/>
            <person name="Mittag M."/>
            <person name="Mittelmeier T."/>
            <person name="Moroney J.V."/>
            <person name="Moseley J."/>
            <person name="Napoli C."/>
            <person name="Nedelcu A.M."/>
            <person name="Niyogi K."/>
            <person name="Novoselov S.V."/>
            <person name="Paulsen I.T."/>
            <person name="Pazour G."/>
            <person name="Purton S."/>
            <person name="Ral J.P."/>
            <person name="Riano-Pachon D.M."/>
            <person name="Riekhof W."/>
            <person name="Rymarquis L."/>
            <person name="Schroda M."/>
            <person name="Stern D."/>
            <person name="Umen J."/>
            <person name="Willows R."/>
            <person name="Wilson N."/>
            <person name="Zimmer S.L."/>
            <person name="Allmer J."/>
            <person name="Balk J."/>
            <person name="Bisova K."/>
            <person name="Chen C.J."/>
            <person name="Elias M."/>
            <person name="Gendler K."/>
            <person name="Hauser C."/>
            <person name="Lamb M.R."/>
            <person name="Ledford H."/>
            <person name="Long J.C."/>
            <person name="Minagawa J."/>
            <person name="Page M.D."/>
            <person name="Pan J."/>
            <person name="Pootakham W."/>
            <person name="Roje S."/>
            <person name="Rose A."/>
            <person name="Stahlberg E."/>
            <person name="Terauchi A.M."/>
            <person name="Yang P."/>
            <person name="Ball S."/>
            <person name="Bowler C."/>
            <person name="Dieckmann C.L."/>
            <person name="Gladyshev V.N."/>
            <person name="Green P."/>
            <person name="Jorgensen R."/>
            <person name="Mayfield S."/>
            <person name="Mueller-Roeber B."/>
            <person name="Rajamani S."/>
            <person name="Sayre R.T."/>
            <person name="Brokstein P."/>
            <person name="Dubchak I."/>
            <person name="Goodstein D."/>
            <person name="Hornick L."/>
            <person name="Huang Y.W."/>
            <person name="Jhaveri J."/>
            <person name="Luo Y."/>
            <person name="Martinez D."/>
            <person name="Ngau W.C."/>
            <person name="Otillar B."/>
            <person name="Poliakov A."/>
            <person name="Porter A."/>
            <person name="Szajkowski L."/>
            <person name="Werner G."/>
            <person name="Zhou K."/>
            <person name="Grigoriev I.V."/>
            <person name="Rokhsar D.S."/>
            <person name="Grossman A.R."/>
        </authorList>
    </citation>
    <scope>NUCLEOTIDE SEQUENCE [LARGE SCALE GENOMIC DNA]</scope>
    <source>
        <strain evidence="9">CC-503</strain>
    </source>
</reference>
<feature type="compositionally biased region" description="Gly residues" evidence="6">
    <location>
        <begin position="1219"/>
        <end position="1230"/>
    </location>
</feature>
<dbReference type="KEGG" id="cre:CHLRE_12g545500v5"/>
<evidence type="ECO:0000259" key="7">
    <source>
        <dbReference type="PROSITE" id="PS50222"/>
    </source>
</evidence>
<evidence type="ECO:0000256" key="6">
    <source>
        <dbReference type="SAM" id="MobiDB-lite"/>
    </source>
</evidence>
<feature type="compositionally biased region" description="Basic residues" evidence="6">
    <location>
        <begin position="1185"/>
        <end position="1197"/>
    </location>
</feature>
<dbReference type="GO" id="GO:0048306">
    <property type="term" value="F:calcium-dependent protein binding"/>
    <property type="evidence" value="ECO:0007669"/>
    <property type="project" value="UniProtKB-ARBA"/>
</dbReference>
<feature type="compositionally biased region" description="Basic and acidic residues" evidence="6">
    <location>
        <begin position="244"/>
        <end position="257"/>
    </location>
</feature>
<evidence type="ECO:0000256" key="1">
    <source>
        <dbReference type="ARBA" id="ARBA00004496"/>
    </source>
</evidence>
<evidence type="ECO:0000256" key="5">
    <source>
        <dbReference type="ARBA" id="ARBA00022837"/>
    </source>
</evidence>
<evidence type="ECO:0000256" key="4">
    <source>
        <dbReference type="ARBA" id="ARBA00022737"/>
    </source>
</evidence>
<feature type="region of interest" description="Disordered" evidence="6">
    <location>
        <begin position="269"/>
        <end position="502"/>
    </location>
</feature>
<feature type="compositionally biased region" description="Acidic residues" evidence="6">
    <location>
        <begin position="422"/>
        <end position="437"/>
    </location>
</feature>
<feature type="compositionally biased region" description="Gly residues" evidence="6">
    <location>
        <begin position="272"/>
        <end position="285"/>
    </location>
</feature>
<dbReference type="InterPro" id="IPR002048">
    <property type="entry name" value="EF_hand_dom"/>
</dbReference>
<dbReference type="STRING" id="3055.A0A2K3D6K7"/>
<accession>A0A2K3D6K7</accession>
<feature type="compositionally biased region" description="Low complexity" evidence="6">
    <location>
        <begin position="595"/>
        <end position="628"/>
    </location>
</feature>
<dbReference type="Gramene" id="PNW76161">
    <property type="protein sequence ID" value="PNW76161"/>
    <property type="gene ID" value="CHLRE_12g545500v5"/>
</dbReference>
<dbReference type="EMBL" id="CM008973">
    <property type="protein sequence ID" value="PNW76161.1"/>
    <property type="molecule type" value="Genomic_DNA"/>
</dbReference>
<protein>
    <recommendedName>
        <fullName evidence="7">EF-hand domain-containing protein</fullName>
    </recommendedName>
</protein>
<feature type="compositionally biased region" description="Low complexity" evidence="6">
    <location>
        <begin position="1324"/>
        <end position="1341"/>
    </location>
</feature>
<feature type="region of interest" description="Disordered" evidence="6">
    <location>
        <begin position="1446"/>
        <end position="1480"/>
    </location>
</feature>
<feature type="compositionally biased region" description="Low complexity" evidence="6">
    <location>
        <begin position="1379"/>
        <end position="1393"/>
    </location>
</feature>
<keyword evidence="5" id="KW-0106">Calcium</keyword>
<feature type="compositionally biased region" description="Low complexity" evidence="6">
    <location>
        <begin position="1568"/>
        <end position="1584"/>
    </location>
</feature>
<feature type="compositionally biased region" description="Gly residues" evidence="6">
    <location>
        <begin position="1259"/>
        <end position="1270"/>
    </location>
</feature>
<dbReference type="PANTHER" id="PTHR46212">
    <property type="entry name" value="PEFLIN"/>
    <property type="match status" value="1"/>
</dbReference>
<dbReference type="Gene3D" id="1.10.238.10">
    <property type="entry name" value="EF-hand"/>
    <property type="match status" value="1"/>
</dbReference>
<feature type="region of interest" description="Disordered" evidence="6">
    <location>
        <begin position="1604"/>
        <end position="1651"/>
    </location>
</feature>
<feature type="compositionally biased region" description="Low complexity" evidence="6">
    <location>
        <begin position="860"/>
        <end position="882"/>
    </location>
</feature>
<feature type="compositionally biased region" description="Gly residues" evidence="6">
    <location>
        <begin position="484"/>
        <end position="502"/>
    </location>
</feature>
<feature type="region of interest" description="Disordered" evidence="6">
    <location>
        <begin position="1183"/>
        <end position="1241"/>
    </location>
</feature>
<evidence type="ECO:0000313" key="8">
    <source>
        <dbReference type="EMBL" id="PNW76161.1"/>
    </source>
</evidence>
<dbReference type="PANTHER" id="PTHR46212:SF3">
    <property type="entry name" value="GH27120P"/>
    <property type="match status" value="1"/>
</dbReference>
<feature type="region of interest" description="Disordered" evidence="6">
    <location>
        <begin position="712"/>
        <end position="731"/>
    </location>
</feature>
<feature type="region of interest" description="Disordered" evidence="6">
    <location>
        <begin position="1522"/>
        <end position="1584"/>
    </location>
</feature>
<feature type="compositionally biased region" description="Polar residues" evidence="6">
    <location>
        <begin position="1297"/>
        <end position="1307"/>
    </location>
</feature>
<dbReference type="GO" id="GO:0005509">
    <property type="term" value="F:calcium ion binding"/>
    <property type="evidence" value="ECO:0007669"/>
    <property type="project" value="InterPro"/>
</dbReference>
<evidence type="ECO:0000256" key="3">
    <source>
        <dbReference type="ARBA" id="ARBA00022723"/>
    </source>
</evidence>
<dbReference type="SMART" id="SM00054">
    <property type="entry name" value="EFh"/>
    <property type="match status" value="2"/>
</dbReference>
<dbReference type="OrthoDB" id="186625at2759"/>
<dbReference type="Pfam" id="PF13499">
    <property type="entry name" value="EF-hand_7"/>
    <property type="match status" value="1"/>
</dbReference>
<feature type="compositionally biased region" description="Polar residues" evidence="6">
    <location>
        <begin position="1136"/>
        <end position="1145"/>
    </location>
</feature>
<feature type="compositionally biased region" description="Low complexity" evidence="6">
    <location>
        <begin position="299"/>
        <end position="308"/>
    </location>
</feature>
<feature type="compositionally biased region" description="Low complexity" evidence="6">
    <location>
        <begin position="1605"/>
        <end position="1623"/>
    </location>
</feature>
<dbReference type="InterPro" id="IPR018247">
    <property type="entry name" value="EF_Hand_1_Ca_BS"/>
</dbReference>
<dbReference type="InterPro" id="IPR011992">
    <property type="entry name" value="EF-hand-dom_pair"/>
</dbReference>
<dbReference type="Proteomes" id="UP000006906">
    <property type="component" value="Chromosome 12"/>
</dbReference>
<dbReference type="InterPro" id="IPR051426">
    <property type="entry name" value="Peflin/Sorcin_CaBP"/>
</dbReference>
<dbReference type="PROSITE" id="PS50222">
    <property type="entry name" value="EF_HAND_2"/>
    <property type="match status" value="2"/>
</dbReference>
<sequence length="1651" mass="162077">MQRSGTLHRGGVEVPEQAEEENKPEKAAALGDESSDGVPSGAPVDFYPEPKRKFSKKELTYRLAYAEAKDWSLAHGRQISPLPLPEAIEQRIKQWFLLVDDDGSGALDAAELEVALKASGIPANANAILEVIKLFDFDKDGEIAWREFHHFLCYEVMADKDPLGAEYVLPSGMSLPISSMIGAIRRRKLMQDVEKGGTRRDHWVTEGPEFLRHLLESETYSFDQQEASGEVLRRILSYKPPPSKRADPEAMERHSRRMDKLKSILTRSMKDGGAGLGGAGGGGGTAEAAEVGGLRRGGSRISRSGSRSATADGGLRSRKGTAAGEGEGEAGSEAGTGSGGAGSSSTAAARLRTKSAVRFEAAAAAAVRADEEERQRQRRRQQQRSGEGAGAGGLETHAEASREGVHSTDADTEGGGHSDGYSEFDDREEEEEGEEAESGGGTFLTGLTGDYAVVRGRPGKGRRRRSLSDDELDAAEAAAAAAGAGAGVGGEEGAAGAGGGAGVADADVTREVVGQMARLEEVLELHRQRSHSITSARPRPASSVVALSSLRANSPRTPVVVSLQAAAAAPGPAGATTSSGAATGNSQSGAGGGSSSASQLQLPGCSSSRLMHASASSRAHGASGSAAHHLGHSGGASDVMPPGLDSLEEMNATGEQRARGHTDMGVSGSSGSGMAGESGLDLDLPDDDEAWDADLAPPRSAPAQGFMATSPGEVGVGGGSSSGAAESARSERVKRPAVTAVGVAAVPRLALNSLRSVSTPHAHGPYSARLARSARQQWPAGSGGAAGVASASAAAHNHLHHLASHSPHGSVSARALLPTGAGASAGAAASASAAAAGEASMAAGSGVTGTGSSGALHGWTAAEANGSGSSSNTAAPPAAEAALHGASSFHRGQSSRLFGGTATTELHRPQQSPTPTPTRIVCGRAEAAAAAADIRRAAWSPARSGPRTGAVASLPAGVGTGASVSGGAIAIGGVSGWLGTMLGGAGGSGAAGGGSPSTSLPTTATGYTTTSIAAGGAAGVPSAEPSDLAPFADAGMGVGEADGPETAAWAAAVASAAAQAQVYAAATAAAAAVAAEAAAARPAGLAQRPATHQGIRTLPPSHPGYGHGGTGGNGLPRHSEAANFLGHGHGHGHGHQSTFPCSPLSSPRPGSIGVAPSVAGSVHSVATSAGGGFGSVLRVSEPTHTHTHTHTHGHGHAHGSQQQQGRERKAAAAAAVAAGAGGTAAGGGRRPNGPASGPLQHLDRGVEVVPLEWLASPRGHGGGGGGGGGRAASPRAPPSAPATWTGLAPSSPRHQRGFNTLSYSGTLPLTPRRGPAGFGPPPAAAAAGGQPHAASASFTAGAGSAAQVRRSIDIGSHLHQHQRGFATASGDAGGGPWRGSAAGTTAAGPNTSGGAAGGGGHGMLAMPPPSPRDANNNSSSGGGTNGAAASSPMRGRVMKTSLAAALRATPPGGGGGVGSSGAGSPSAAAGGPGGMRQASVSTPAVPYTAAGPPAAWGWAPAVSEDGSGGGISGGGGRATGVLFGGSVVPKPAGGPGGSSGSEAPAHAGAATGAAPHQLPHNRPPPQRGDAPTGSGAATAAAAHADGAGAAGNWMWPWDGGDLSVGRAAAPTQAGHAHAPQQARVGSAVSHLRASSLRPTEGVKQTSTRTMY</sequence>
<feature type="region of interest" description="Disordered" evidence="6">
    <location>
        <begin position="858"/>
        <end position="884"/>
    </location>
</feature>
<feature type="compositionally biased region" description="Acidic residues" evidence="6">
    <location>
        <begin position="683"/>
        <end position="692"/>
    </location>
</feature>
<feature type="region of interest" description="Disordered" evidence="6">
    <location>
        <begin position="1254"/>
        <end position="1341"/>
    </location>
</feature>
<feature type="compositionally biased region" description="Gly residues" evidence="6">
    <location>
        <begin position="1451"/>
        <end position="1461"/>
    </location>
</feature>
<keyword evidence="3" id="KW-0479">Metal-binding</keyword>
<gene>
    <name evidence="8" type="ORF">CHLRE_12g545500v5</name>
</gene>
<keyword evidence="2" id="KW-0963">Cytoplasm</keyword>
<evidence type="ECO:0000313" key="9">
    <source>
        <dbReference type="Proteomes" id="UP000006906"/>
    </source>
</evidence>
<organism evidence="8 9">
    <name type="scientific">Chlamydomonas reinhardtii</name>
    <name type="common">Chlamydomonas smithii</name>
    <dbReference type="NCBI Taxonomy" id="3055"/>
    <lineage>
        <taxon>Eukaryota</taxon>
        <taxon>Viridiplantae</taxon>
        <taxon>Chlorophyta</taxon>
        <taxon>core chlorophytes</taxon>
        <taxon>Chlorophyceae</taxon>
        <taxon>CS clade</taxon>
        <taxon>Chlamydomonadales</taxon>
        <taxon>Chlamydomonadaceae</taxon>
        <taxon>Chlamydomonas</taxon>
    </lineage>
</organism>